<organism evidence="5 6">
    <name type="scientific">Phytophthora megakarya</name>
    <dbReference type="NCBI Taxonomy" id="4795"/>
    <lineage>
        <taxon>Eukaryota</taxon>
        <taxon>Sar</taxon>
        <taxon>Stramenopiles</taxon>
        <taxon>Oomycota</taxon>
        <taxon>Peronosporomycetes</taxon>
        <taxon>Peronosporales</taxon>
        <taxon>Peronosporaceae</taxon>
        <taxon>Phytophthora</taxon>
    </lineage>
</organism>
<comment type="subcellular location">
    <subcellularLocation>
        <location evidence="1">Secreted</location>
    </subcellularLocation>
</comment>
<dbReference type="PANTHER" id="PTHR33657">
    <property type="entry name" value="DOMAIN PROTEIN, PUTATIVE (AFU_ORTHOLOGUE AFUA_5G00600)-RELATED"/>
    <property type="match status" value="1"/>
</dbReference>
<dbReference type="GO" id="GO:0005576">
    <property type="term" value="C:extracellular region"/>
    <property type="evidence" value="ECO:0007669"/>
    <property type="project" value="UniProtKB-SubCell"/>
</dbReference>
<dbReference type="EMBL" id="NBNE01000741">
    <property type="protein sequence ID" value="OWZ17516.1"/>
    <property type="molecule type" value="Genomic_DNA"/>
</dbReference>
<evidence type="ECO:0000313" key="5">
    <source>
        <dbReference type="EMBL" id="OWZ17516.1"/>
    </source>
</evidence>
<keyword evidence="3" id="KW-0964">Secreted</keyword>
<dbReference type="Pfam" id="PF05630">
    <property type="entry name" value="NPP1"/>
    <property type="match status" value="1"/>
</dbReference>
<proteinExistence type="inferred from homology"/>
<dbReference type="Proteomes" id="UP000198211">
    <property type="component" value="Unassembled WGS sequence"/>
</dbReference>
<keyword evidence="4" id="KW-0843">Virulence</keyword>
<gene>
    <name evidence="5" type="ORF">PHMEG_0008529</name>
</gene>
<keyword evidence="6" id="KW-1185">Reference proteome</keyword>
<sequence length="147" mass="16912">MEYEGKWAIMYAWFFPKDMRNSGVVKKGVRYDWVNMVVWIDNPALAQPTILATSASTYGIRYELRKPPKARNMINGITAMVQYDEGDDLWHTIFPSEEEGEYQDLIQWDQLTDAARAALETADFGDVAKVPFNTANFENNLKLSLTY</sequence>
<comment type="caution">
    <text evidence="5">The sequence shown here is derived from an EMBL/GenBank/DDBJ whole genome shotgun (WGS) entry which is preliminary data.</text>
</comment>
<protein>
    <submittedName>
        <fullName evidence="5">Necrosis inducing protein NPP1</fullName>
    </submittedName>
</protein>
<name>A0A225WIJ2_9STRA</name>
<dbReference type="InterPro" id="IPR008701">
    <property type="entry name" value="NPP1"/>
</dbReference>
<reference evidence="6" key="1">
    <citation type="submission" date="2017-03" db="EMBL/GenBank/DDBJ databases">
        <title>Phytopthora megakarya and P. palmivora, two closely related causual agents of cacao black pod achieved similar genome size and gene model numbers by different mechanisms.</title>
        <authorList>
            <person name="Ali S."/>
            <person name="Shao J."/>
            <person name="Larry D.J."/>
            <person name="Kronmiller B."/>
            <person name="Shen D."/>
            <person name="Strem M.D."/>
            <person name="Melnick R.L."/>
            <person name="Guiltinan M.J."/>
            <person name="Tyler B.M."/>
            <person name="Meinhardt L.W."/>
            <person name="Bailey B.A."/>
        </authorList>
    </citation>
    <scope>NUCLEOTIDE SEQUENCE [LARGE SCALE GENOMIC DNA]</scope>
    <source>
        <strain evidence="6">zdho120</strain>
    </source>
</reference>
<evidence type="ECO:0000256" key="3">
    <source>
        <dbReference type="ARBA" id="ARBA00022525"/>
    </source>
</evidence>
<dbReference type="OrthoDB" id="89316at2759"/>
<evidence type="ECO:0000256" key="2">
    <source>
        <dbReference type="ARBA" id="ARBA00009520"/>
    </source>
</evidence>
<dbReference type="STRING" id="4795.A0A225WIJ2"/>
<comment type="similarity">
    <text evidence="2">Belongs to the Necrosis inducing protein (NPP1) family.</text>
</comment>
<dbReference type="PANTHER" id="PTHR33657:SF8">
    <property type="entry name" value="DOMAIN PROTEIN, PUTATIVE (AFU_ORTHOLOGUE AFUA_5G00600)-RELATED"/>
    <property type="match status" value="1"/>
</dbReference>
<evidence type="ECO:0000313" key="6">
    <source>
        <dbReference type="Proteomes" id="UP000198211"/>
    </source>
</evidence>
<evidence type="ECO:0000256" key="4">
    <source>
        <dbReference type="ARBA" id="ARBA00023026"/>
    </source>
</evidence>
<accession>A0A225WIJ2</accession>
<evidence type="ECO:0000256" key="1">
    <source>
        <dbReference type="ARBA" id="ARBA00004613"/>
    </source>
</evidence>
<dbReference type="AlphaFoldDB" id="A0A225WIJ2"/>